<reference evidence="2" key="1">
    <citation type="journal article" date="2014" name="Sci. Data">
        <title>Genomes of diverse isolates of the marine cyanobacterium Prochlorococcus.</title>
        <authorList>
            <person name="Biller S."/>
            <person name="Berube P."/>
            <person name="Thompson J."/>
            <person name="Kelly L."/>
            <person name="Roggensack S."/>
            <person name="Awad L."/>
            <person name="Roache-Johnson K."/>
            <person name="Ding H."/>
            <person name="Giovannoni S.J."/>
            <person name="Moore L.R."/>
            <person name="Chisholm S.W."/>
        </authorList>
    </citation>
    <scope>NUCLEOTIDE SEQUENCE [LARGE SCALE GENOMIC DNA]</scope>
    <source>
        <strain evidence="2">PAC1</strain>
    </source>
</reference>
<dbReference type="Proteomes" id="UP000030392">
    <property type="component" value="Unassembled WGS sequence"/>
</dbReference>
<organism evidence="1 2">
    <name type="scientific">Prochlorococcus marinus str. PAC1</name>
    <dbReference type="NCBI Taxonomy" id="59924"/>
    <lineage>
        <taxon>Bacteria</taxon>
        <taxon>Bacillati</taxon>
        <taxon>Cyanobacteriota</taxon>
        <taxon>Cyanophyceae</taxon>
        <taxon>Synechococcales</taxon>
        <taxon>Prochlorococcaceae</taxon>
        <taxon>Prochlorococcus</taxon>
    </lineage>
</organism>
<dbReference type="EMBL" id="JNAX01000011">
    <property type="protein sequence ID" value="KGG20697.1"/>
    <property type="molecule type" value="Genomic_DNA"/>
</dbReference>
<protein>
    <submittedName>
        <fullName evidence="1">Uncharacterized protein</fullName>
    </submittedName>
</protein>
<gene>
    <name evidence="1" type="ORF">EV03_1198</name>
</gene>
<dbReference type="RefSeq" id="WP_036906143.1">
    <property type="nucleotide sequence ID" value="NZ_CP138967.1"/>
</dbReference>
<accession>A0A0A2C587</accession>
<comment type="caution">
    <text evidence="1">The sequence shown here is derived from an EMBL/GenBank/DDBJ whole genome shotgun (WGS) entry which is preliminary data.</text>
</comment>
<dbReference type="AlphaFoldDB" id="A0A0A2C587"/>
<name>A0A0A2C587_PROMR</name>
<evidence type="ECO:0000313" key="1">
    <source>
        <dbReference type="EMBL" id="KGG20697.1"/>
    </source>
</evidence>
<proteinExistence type="predicted"/>
<sequence length="110" mass="13234">MPVLIIGWSIYDKLPEEEQKEFALIERYRTDYFYECYEYENAKGNKNYEWSDRCFKNQEELLEFFGYEMIEDLNADAVYARRVETFTDQDAKKLMKFCDAGNQIKVMGAK</sequence>
<evidence type="ECO:0000313" key="2">
    <source>
        <dbReference type="Proteomes" id="UP000030392"/>
    </source>
</evidence>